<dbReference type="EMBL" id="CAFBLP010000080">
    <property type="protein sequence ID" value="CAB4887180.1"/>
    <property type="molecule type" value="Genomic_DNA"/>
</dbReference>
<sequence>MSSDGQTLAHLGDTRVDTCGVMSDLERVPTVLQTNELGLQATHAALTAARGGDAAGLTALFRAFQPRLLRYLRAREPRLADDLAADTWLAVAQRLASFEGDPTDFAAWLFTIARLRLADARRTAGRRRTDPVADVTDRGTVSAEHHALASMSAQEAIALITAVLTDDQAEVILLRTLGDLSVDQVAEMLGHDAGWVRVTQHRATKRLVERYSEKFL</sequence>
<dbReference type="PANTHER" id="PTHR43133:SF8">
    <property type="entry name" value="RNA POLYMERASE SIGMA FACTOR HI_1459-RELATED"/>
    <property type="match status" value="1"/>
</dbReference>
<proteinExistence type="inferred from homology"/>
<dbReference type="SUPFAM" id="SSF88659">
    <property type="entry name" value="Sigma3 and sigma4 domains of RNA polymerase sigma factors"/>
    <property type="match status" value="1"/>
</dbReference>
<dbReference type="GO" id="GO:0006352">
    <property type="term" value="P:DNA-templated transcription initiation"/>
    <property type="evidence" value="ECO:0007669"/>
    <property type="project" value="InterPro"/>
</dbReference>
<dbReference type="GO" id="GO:0016987">
    <property type="term" value="F:sigma factor activity"/>
    <property type="evidence" value="ECO:0007669"/>
    <property type="project" value="UniProtKB-KW"/>
</dbReference>
<feature type="domain" description="RNA polymerase sigma-70 region 2" evidence="6">
    <location>
        <begin position="60"/>
        <end position="127"/>
    </location>
</feature>
<dbReference type="SUPFAM" id="SSF88946">
    <property type="entry name" value="Sigma2 domain of RNA polymerase sigma factors"/>
    <property type="match status" value="1"/>
</dbReference>
<dbReference type="InterPro" id="IPR036388">
    <property type="entry name" value="WH-like_DNA-bd_sf"/>
</dbReference>
<evidence type="ECO:0000256" key="1">
    <source>
        <dbReference type="ARBA" id="ARBA00010641"/>
    </source>
</evidence>
<evidence type="ECO:0000256" key="4">
    <source>
        <dbReference type="ARBA" id="ARBA00023125"/>
    </source>
</evidence>
<organism evidence="8">
    <name type="scientific">freshwater metagenome</name>
    <dbReference type="NCBI Taxonomy" id="449393"/>
    <lineage>
        <taxon>unclassified sequences</taxon>
        <taxon>metagenomes</taxon>
        <taxon>ecological metagenomes</taxon>
    </lineage>
</organism>
<evidence type="ECO:0000259" key="7">
    <source>
        <dbReference type="Pfam" id="PF04545"/>
    </source>
</evidence>
<dbReference type="InterPro" id="IPR007627">
    <property type="entry name" value="RNA_pol_sigma70_r2"/>
</dbReference>
<dbReference type="CDD" id="cd06171">
    <property type="entry name" value="Sigma70_r4"/>
    <property type="match status" value="1"/>
</dbReference>
<dbReference type="PANTHER" id="PTHR43133">
    <property type="entry name" value="RNA POLYMERASE ECF-TYPE SIGMA FACTO"/>
    <property type="match status" value="1"/>
</dbReference>
<dbReference type="AlphaFoldDB" id="A0A6J7F1W1"/>
<dbReference type="Gene3D" id="1.10.10.10">
    <property type="entry name" value="Winged helix-like DNA-binding domain superfamily/Winged helix DNA-binding domain"/>
    <property type="match status" value="1"/>
</dbReference>
<reference evidence="8" key="1">
    <citation type="submission" date="2020-05" db="EMBL/GenBank/DDBJ databases">
        <authorList>
            <person name="Chiriac C."/>
            <person name="Salcher M."/>
            <person name="Ghai R."/>
            <person name="Kavagutti S V."/>
        </authorList>
    </citation>
    <scope>NUCLEOTIDE SEQUENCE</scope>
</reference>
<dbReference type="NCBIfam" id="TIGR02937">
    <property type="entry name" value="sigma70-ECF"/>
    <property type="match status" value="1"/>
</dbReference>
<name>A0A6J7F1W1_9ZZZZ</name>
<accession>A0A6J7F1W1</accession>
<evidence type="ECO:0000259" key="6">
    <source>
        <dbReference type="Pfam" id="PF04542"/>
    </source>
</evidence>
<dbReference type="InterPro" id="IPR014284">
    <property type="entry name" value="RNA_pol_sigma-70_dom"/>
</dbReference>
<keyword evidence="5" id="KW-0804">Transcription</keyword>
<dbReference type="Gene3D" id="1.10.1740.10">
    <property type="match status" value="1"/>
</dbReference>
<feature type="domain" description="RNA polymerase sigma-70 region 4" evidence="7">
    <location>
        <begin position="162"/>
        <end position="207"/>
    </location>
</feature>
<dbReference type="InterPro" id="IPR013324">
    <property type="entry name" value="RNA_pol_sigma_r3/r4-like"/>
</dbReference>
<keyword evidence="2" id="KW-0805">Transcription regulation</keyword>
<comment type="similarity">
    <text evidence="1">Belongs to the sigma-70 factor family. ECF subfamily.</text>
</comment>
<evidence type="ECO:0000256" key="3">
    <source>
        <dbReference type="ARBA" id="ARBA00023082"/>
    </source>
</evidence>
<evidence type="ECO:0000256" key="2">
    <source>
        <dbReference type="ARBA" id="ARBA00023015"/>
    </source>
</evidence>
<dbReference type="GO" id="GO:0003677">
    <property type="term" value="F:DNA binding"/>
    <property type="evidence" value="ECO:0007669"/>
    <property type="project" value="UniProtKB-KW"/>
</dbReference>
<evidence type="ECO:0000313" key="8">
    <source>
        <dbReference type="EMBL" id="CAB4887180.1"/>
    </source>
</evidence>
<dbReference type="Pfam" id="PF04545">
    <property type="entry name" value="Sigma70_r4"/>
    <property type="match status" value="1"/>
</dbReference>
<gene>
    <name evidence="8" type="ORF">UFOPK3376_02468</name>
</gene>
<evidence type="ECO:0000256" key="5">
    <source>
        <dbReference type="ARBA" id="ARBA00023163"/>
    </source>
</evidence>
<dbReference type="Pfam" id="PF04542">
    <property type="entry name" value="Sigma70_r2"/>
    <property type="match status" value="1"/>
</dbReference>
<keyword evidence="4" id="KW-0238">DNA-binding</keyword>
<dbReference type="InterPro" id="IPR039425">
    <property type="entry name" value="RNA_pol_sigma-70-like"/>
</dbReference>
<keyword evidence="3" id="KW-0731">Sigma factor</keyword>
<dbReference type="InterPro" id="IPR007630">
    <property type="entry name" value="RNA_pol_sigma70_r4"/>
</dbReference>
<protein>
    <submittedName>
        <fullName evidence="8">Unannotated protein</fullName>
    </submittedName>
</protein>
<dbReference type="InterPro" id="IPR013325">
    <property type="entry name" value="RNA_pol_sigma_r2"/>
</dbReference>